<dbReference type="CDD" id="cd00143">
    <property type="entry name" value="PP2Cc"/>
    <property type="match status" value="1"/>
</dbReference>
<comment type="caution">
    <text evidence="12">The sequence shown here is derived from an EMBL/GenBank/DDBJ whole genome shotgun (WGS) entry which is preliminary data.</text>
</comment>
<keyword evidence="7 9" id="KW-0904">Protein phosphatase</keyword>
<dbReference type="Proteomes" id="UP000708148">
    <property type="component" value="Unassembled WGS sequence"/>
</dbReference>
<feature type="region of interest" description="Disordered" evidence="10">
    <location>
        <begin position="504"/>
        <end position="604"/>
    </location>
</feature>
<evidence type="ECO:0000256" key="8">
    <source>
        <dbReference type="ARBA" id="ARBA00023211"/>
    </source>
</evidence>
<dbReference type="InterPro" id="IPR001932">
    <property type="entry name" value="PPM-type_phosphatase-like_dom"/>
</dbReference>
<evidence type="ECO:0000256" key="5">
    <source>
        <dbReference type="ARBA" id="ARBA00022801"/>
    </source>
</evidence>
<feature type="domain" description="PPM-type phosphatase" evidence="11">
    <location>
        <begin position="23"/>
        <end position="311"/>
    </location>
</feature>
<dbReference type="InterPro" id="IPR015655">
    <property type="entry name" value="PP2C"/>
</dbReference>
<keyword evidence="8" id="KW-0464">Manganese</keyword>
<feature type="region of interest" description="Disordered" evidence="10">
    <location>
        <begin position="401"/>
        <end position="459"/>
    </location>
</feature>
<proteinExistence type="inferred from homology"/>
<gene>
    <name evidence="12" type="ORF">OSTQU699_LOCUS10391</name>
</gene>
<dbReference type="AlphaFoldDB" id="A0A8S1JFW9"/>
<organism evidence="12 13">
    <name type="scientific">Ostreobium quekettii</name>
    <dbReference type="NCBI Taxonomy" id="121088"/>
    <lineage>
        <taxon>Eukaryota</taxon>
        <taxon>Viridiplantae</taxon>
        <taxon>Chlorophyta</taxon>
        <taxon>core chlorophytes</taxon>
        <taxon>Ulvophyceae</taxon>
        <taxon>TCBD clade</taxon>
        <taxon>Bryopsidales</taxon>
        <taxon>Ostreobineae</taxon>
        <taxon>Ostreobiaceae</taxon>
        <taxon>Ostreobium</taxon>
    </lineage>
</organism>
<dbReference type="InterPro" id="IPR000222">
    <property type="entry name" value="PP2C_BS"/>
</dbReference>
<evidence type="ECO:0000256" key="7">
    <source>
        <dbReference type="ARBA" id="ARBA00022912"/>
    </source>
</evidence>
<protein>
    <recommendedName>
        <fullName evidence="3">protein-serine/threonine phosphatase</fullName>
        <ecNumber evidence="3">3.1.3.16</ecNumber>
    </recommendedName>
</protein>
<dbReference type="SMART" id="SM00332">
    <property type="entry name" value="PP2Cc"/>
    <property type="match status" value="1"/>
</dbReference>
<comment type="cofactor">
    <cofactor evidence="2">
        <name>Mg(2+)</name>
        <dbReference type="ChEBI" id="CHEBI:18420"/>
    </cofactor>
</comment>
<accession>A0A8S1JFW9</accession>
<keyword evidence="6" id="KW-0460">Magnesium</keyword>
<keyword evidence="4" id="KW-0479">Metal-binding</keyword>
<dbReference type="EMBL" id="CAJHUC010003002">
    <property type="protein sequence ID" value="CAD7705036.1"/>
    <property type="molecule type" value="Genomic_DNA"/>
</dbReference>
<keyword evidence="13" id="KW-1185">Reference proteome</keyword>
<dbReference type="InterPro" id="IPR036457">
    <property type="entry name" value="PPM-type-like_dom_sf"/>
</dbReference>
<dbReference type="PROSITE" id="PS01032">
    <property type="entry name" value="PPM_1"/>
    <property type="match status" value="1"/>
</dbReference>
<comment type="similarity">
    <text evidence="9">Belongs to the PP2C family.</text>
</comment>
<feature type="compositionally biased region" description="Basic and acidic residues" evidence="10">
    <location>
        <begin position="530"/>
        <end position="589"/>
    </location>
</feature>
<evidence type="ECO:0000256" key="10">
    <source>
        <dbReference type="SAM" id="MobiDB-lite"/>
    </source>
</evidence>
<dbReference type="Gene3D" id="3.60.40.10">
    <property type="entry name" value="PPM-type phosphatase domain"/>
    <property type="match status" value="1"/>
</dbReference>
<name>A0A8S1JFW9_9CHLO</name>
<dbReference type="SUPFAM" id="SSF81606">
    <property type="entry name" value="PP2C-like"/>
    <property type="match status" value="1"/>
</dbReference>
<evidence type="ECO:0000256" key="2">
    <source>
        <dbReference type="ARBA" id="ARBA00001946"/>
    </source>
</evidence>
<evidence type="ECO:0000256" key="6">
    <source>
        <dbReference type="ARBA" id="ARBA00022842"/>
    </source>
</evidence>
<dbReference type="EC" id="3.1.3.16" evidence="3"/>
<feature type="region of interest" description="Disordered" evidence="10">
    <location>
        <begin position="1"/>
        <end position="31"/>
    </location>
</feature>
<evidence type="ECO:0000313" key="12">
    <source>
        <dbReference type="EMBL" id="CAD7705036.1"/>
    </source>
</evidence>
<evidence type="ECO:0000256" key="1">
    <source>
        <dbReference type="ARBA" id="ARBA00001936"/>
    </source>
</evidence>
<evidence type="ECO:0000256" key="9">
    <source>
        <dbReference type="RuleBase" id="RU003465"/>
    </source>
</evidence>
<keyword evidence="5 9" id="KW-0378">Hydrolase</keyword>
<feature type="compositionally biased region" description="Gly residues" evidence="10">
    <location>
        <begin position="14"/>
        <end position="23"/>
    </location>
</feature>
<evidence type="ECO:0000256" key="4">
    <source>
        <dbReference type="ARBA" id="ARBA00022723"/>
    </source>
</evidence>
<dbReference type="Pfam" id="PF00481">
    <property type="entry name" value="PP2C"/>
    <property type="match status" value="1"/>
</dbReference>
<evidence type="ECO:0000313" key="13">
    <source>
        <dbReference type="Proteomes" id="UP000708148"/>
    </source>
</evidence>
<evidence type="ECO:0000259" key="11">
    <source>
        <dbReference type="PROSITE" id="PS51746"/>
    </source>
</evidence>
<dbReference type="GO" id="GO:0046872">
    <property type="term" value="F:metal ion binding"/>
    <property type="evidence" value="ECO:0007669"/>
    <property type="project" value="UniProtKB-KW"/>
</dbReference>
<comment type="cofactor">
    <cofactor evidence="1">
        <name>Mn(2+)</name>
        <dbReference type="ChEBI" id="CHEBI:29035"/>
    </cofactor>
</comment>
<evidence type="ECO:0000256" key="3">
    <source>
        <dbReference type="ARBA" id="ARBA00013081"/>
    </source>
</evidence>
<sequence length="793" mass="84168">MKGGARSRGKIEEGAGGPGGQQGAGATELPRARHAACQRRVNDEDMLCVREGLTLSPAGASWSLYCLCDGHGGALAANYAMGNLWRVLSPLLPTARDPTWSSADFDIFALEVRKAVVAAFVKIGEQFRTDVSADNSGASVTLALLCGRLVTLANVGDADAVLDTGREKFLATVSHNLDRSECERRRLADAGVLIAPASDAPGPLAPATGGEEGRGPLRCWPGGLTVGRSIGDVRASVHVVACPHVFQMCLPDGATRLIMGSSGLWSAIHWQEAAQVTRRATTGNAAALLVREAASQQRCPTEDVTALVVDLLPPTRARFPRLVKESLTKRAAGSVASCRAWNLPACLTLGLKFPANLDRALPGDLLRMVAKIDGWDLLESAIRHEGARPRSELGQWRCRSAPGIDQRQGRSSPQFCRRSPSPEYRRGRTSPGPSRGHKTSSQNGRLGRKSQEFAAGPRTLEFRRCRSSVGLVHGRSSPAGEVGAASHRGPAPAFLAAQRANLDAGSGVGDWRPPTGRRDGSSLGGEAEGAEDRTRNEMESIGADRKQRKTESARKDRKECKMEPAGEEGKREMEATGDDRKQCDMDTTPRAEGMPEGGRRPGGALSIRCNAPRAIRLGGAAAGAGSPKSQQWEAGAVASAPLSRPVCRGWEGRASEVERSAAEEGLERPWGVEISAVFAPTALAKPGAAPLSDVSAPDFKALAQTPDLKDAASDLGAPASSFETLEKGQEHGEGLEALKAWPEGRSFAQCWYFPSTALFEPAWPAMERSSEESVSLSSWAFGPKRGMIGWLGQ</sequence>
<dbReference type="PROSITE" id="PS51746">
    <property type="entry name" value="PPM_2"/>
    <property type="match status" value="1"/>
</dbReference>
<dbReference type="PANTHER" id="PTHR47992">
    <property type="entry name" value="PROTEIN PHOSPHATASE"/>
    <property type="match status" value="1"/>
</dbReference>
<reference evidence="12" key="1">
    <citation type="submission" date="2020-12" db="EMBL/GenBank/DDBJ databases">
        <authorList>
            <person name="Iha C."/>
        </authorList>
    </citation>
    <scope>NUCLEOTIDE SEQUENCE</scope>
</reference>
<dbReference type="GO" id="GO:0004722">
    <property type="term" value="F:protein serine/threonine phosphatase activity"/>
    <property type="evidence" value="ECO:0007669"/>
    <property type="project" value="UniProtKB-EC"/>
</dbReference>